<dbReference type="InterPro" id="IPR018641">
    <property type="entry name" value="Trfase_1_rSAM/seldom-assoc"/>
</dbReference>
<dbReference type="InterPro" id="IPR029044">
    <property type="entry name" value="Nucleotide-diphossugar_trans"/>
</dbReference>
<keyword evidence="2" id="KW-1185">Reference proteome</keyword>
<dbReference type="NCBIfam" id="TIGR04282">
    <property type="entry name" value="glyco_like_cofC"/>
    <property type="match status" value="1"/>
</dbReference>
<dbReference type="AlphaFoldDB" id="C7LUI2"/>
<dbReference type="OrthoDB" id="9798250at2"/>
<reference evidence="1 2" key="1">
    <citation type="journal article" date="2009" name="Stand. Genomic Sci.">
        <title>Complete genome sequence of Desulfomicrobium baculatum type strain (X).</title>
        <authorList>
            <person name="Copeland A."/>
            <person name="Spring S."/>
            <person name="Goker M."/>
            <person name="Schneider S."/>
            <person name="Lapidus A."/>
            <person name="Del Rio T.G."/>
            <person name="Tice H."/>
            <person name="Cheng J.F."/>
            <person name="Chen F."/>
            <person name="Nolan M."/>
            <person name="Bruce D."/>
            <person name="Goodwin L."/>
            <person name="Pitluck S."/>
            <person name="Ivanova N."/>
            <person name="Mavrommatis K."/>
            <person name="Ovchinnikova G."/>
            <person name="Pati A."/>
            <person name="Chen A."/>
            <person name="Palaniappan K."/>
            <person name="Land M."/>
            <person name="Hauser L."/>
            <person name="Chang Y.J."/>
            <person name="Jeffries C.C."/>
            <person name="Meincke L."/>
            <person name="Sims D."/>
            <person name="Brettin T."/>
            <person name="Detter J.C."/>
            <person name="Han C."/>
            <person name="Chain P."/>
            <person name="Bristow J."/>
            <person name="Eisen J.A."/>
            <person name="Markowitz V."/>
            <person name="Hugenholtz P."/>
            <person name="Kyrpides N.C."/>
            <person name="Klenk H.P."/>
            <person name="Lucas S."/>
        </authorList>
    </citation>
    <scope>NUCLEOTIDE SEQUENCE [LARGE SCALE GENOMIC DNA]</scope>
    <source>
        <strain evidence="2">DSM 4028 / VKM B-1378 / X</strain>
    </source>
</reference>
<protein>
    <submittedName>
        <fullName evidence="1">Putative cytoplasmic protein</fullName>
    </submittedName>
</protein>
<dbReference type="eggNOG" id="COG3222">
    <property type="taxonomic scope" value="Bacteria"/>
</dbReference>
<organism evidence="1 2">
    <name type="scientific">Desulfomicrobium baculatum (strain DSM 4028 / VKM B-1378 / X)</name>
    <name type="common">Desulfovibrio baculatus</name>
    <dbReference type="NCBI Taxonomy" id="525897"/>
    <lineage>
        <taxon>Bacteria</taxon>
        <taxon>Pseudomonadati</taxon>
        <taxon>Thermodesulfobacteriota</taxon>
        <taxon>Desulfovibrionia</taxon>
        <taxon>Desulfovibrionales</taxon>
        <taxon>Desulfomicrobiaceae</taxon>
        <taxon>Desulfomicrobium</taxon>
    </lineage>
</organism>
<dbReference type="STRING" id="525897.Dbac_1625"/>
<dbReference type="EMBL" id="CP001629">
    <property type="protein sequence ID" value="ACU89717.1"/>
    <property type="molecule type" value="Genomic_DNA"/>
</dbReference>
<evidence type="ECO:0000313" key="2">
    <source>
        <dbReference type="Proteomes" id="UP000002216"/>
    </source>
</evidence>
<dbReference type="Proteomes" id="UP000002216">
    <property type="component" value="Chromosome"/>
</dbReference>
<dbReference type="PANTHER" id="PTHR36529:SF1">
    <property type="entry name" value="GLYCOSYLTRANSFERASE"/>
    <property type="match status" value="1"/>
</dbReference>
<dbReference type="Gene3D" id="3.90.550.10">
    <property type="entry name" value="Spore Coat Polysaccharide Biosynthesis Protein SpsA, Chain A"/>
    <property type="match status" value="1"/>
</dbReference>
<dbReference type="SUPFAM" id="SSF53448">
    <property type="entry name" value="Nucleotide-diphospho-sugar transferases"/>
    <property type="match status" value="1"/>
</dbReference>
<proteinExistence type="predicted"/>
<name>C7LUI2_DESBD</name>
<dbReference type="Pfam" id="PF09837">
    <property type="entry name" value="DUF2064"/>
    <property type="match status" value="1"/>
</dbReference>
<dbReference type="RefSeq" id="WP_015773808.1">
    <property type="nucleotide sequence ID" value="NC_013173.1"/>
</dbReference>
<dbReference type="KEGG" id="dba:Dbac_1625"/>
<sequence>MRVLVFTKYPQPGMVKTRLGQTVGLECAAKLHEAFIQDELHMLKEIGAEVTMCCDPSLPLADYKRLFGPGIGYCPQQGANLGERMLHALHLALRGNETAVLIGSDLPDLPGQHIKEAFAALRAAQVCLGPATDGGFYLLGLREPLPVDIFNGVSWSGPQVLKKTRANFTAAGLTHHLLPAWPDVDTLDDLSAYAARNRNKKSRSMDLIRSLGLVENAWKP</sequence>
<dbReference type="HOGENOM" id="CLU_075662_2_0_7"/>
<evidence type="ECO:0000313" key="1">
    <source>
        <dbReference type="EMBL" id="ACU89717.1"/>
    </source>
</evidence>
<accession>C7LUI2</accession>
<gene>
    <name evidence="1" type="ordered locus">Dbac_1625</name>
</gene>
<dbReference type="PANTHER" id="PTHR36529">
    <property type="entry name" value="SLL1095 PROTEIN"/>
    <property type="match status" value="1"/>
</dbReference>